<evidence type="ECO:0000313" key="6">
    <source>
        <dbReference type="Proteomes" id="UP001241603"/>
    </source>
</evidence>
<dbReference type="RefSeq" id="WP_266349622.1">
    <property type="nucleotide sequence ID" value="NZ_JAPKNG010000004.1"/>
</dbReference>
<dbReference type="PROSITE" id="PS50949">
    <property type="entry name" value="HTH_GNTR"/>
    <property type="match status" value="1"/>
</dbReference>
<dbReference type="SMART" id="SM00895">
    <property type="entry name" value="FCD"/>
    <property type="match status" value="1"/>
</dbReference>
<evidence type="ECO:0000259" key="4">
    <source>
        <dbReference type="PROSITE" id="PS50949"/>
    </source>
</evidence>
<dbReference type="InterPro" id="IPR000524">
    <property type="entry name" value="Tscrpt_reg_HTH_GntR"/>
</dbReference>
<dbReference type="InterPro" id="IPR036388">
    <property type="entry name" value="WH-like_DNA-bd_sf"/>
</dbReference>
<dbReference type="GO" id="GO:0003677">
    <property type="term" value="F:DNA binding"/>
    <property type="evidence" value="ECO:0007669"/>
    <property type="project" value="UniProtKB-KW"/>
</dbReference>
<dbReference type="SMART" id="SM00345">
    <property type="entry name" value="HTH_GNTR"/>
    <property type="match status" value="1"/>
</dbReference>
<keyword evidence="6" id="KW-1185">Reference proteome</keyword>
<organism evidence="5 6">
    <name type="scientific">Kaistia dalseonensis</name>
    <dbReference type="NCBI Taxonomy" id="410840"/>
    <lineage>
        <taxon>Bacteria</taxon>
        <taxon>Pseudomonadati</taxon>
        <taxon>Pseudomonadota</taxon>
        <taxon>Alphaproteobacteria</taxon>
        <taxon>Hyphomicrobiales</taxon>
        <taxon>Kaistiaceae</taxon>
        <taxon>Kaistia</taxon>
    </lineage>
</organism>
<dbReference type="Proteomes" id="UP001241603">
    <property type="component" value="Unassembled WGS sequence"/>
</dbReference>
<dbReference type="Gene3D" id="1.20.120.530">
    <property type="entry name" value="GntR ligand-binding domain-like"/>
    <property type="match status" value="1"/>
</dbReference>
<keyword evidence="2 5" id="KW-0238">DNA-binding</keyword>
<keyword evidence="3" id="KW-0804">Transcription</keyword>
<proteinExistence type="predicted"/>
<dbReference type="Pfam" id="PF07729">
    <property type="entry name" value="FCD"/>
    <property type="match status" value="1"/>
</dbReference>
<accession>A0ABU0HB65</accession>
<dbReference type="InterPro" id="IPR011711">
    <property type="entry name" value="GntR_C"/>
</dbReference>
<reference evidence="5 6" key="1">
    <citation type="submission" date="2023-07" db="EMBL/GenBank/DDBJ databases">
        <title>Genomic Encyclopedia of Type Strains, Phase IV (KMG-IV): sequencing the most valuable type-strain genomes for metagenomic binning, comparative biology and taxonomic classification.</title>
        <authorList>
            <person name="Goeker M."/>
        </authorList>
    </citation>
    <scope>NUCLEOTIDE SEQUENCE [LARGE SCALE GENOMIC DNA]</scope>
    <source>
        <strain evidence="5 6">B6-8</strain>
    </source>
</reference>
<dbReference type="SUPFAM" id="SSF46785">
    <property type="entry name" value="Winged helix' DNA-binding domain"/>
    <property type="match status" value="1"/>
</dbReference>
<dbReference type="Pfam" id="PF00392">
    <property type="entry name" value="GntR"/>
    <property type="match status" value="1"/>
</dbReference>
<dbReference type="Gene3D" id="1.10.10.10">
    <property type="entry name" value="Winged helix-like DNA-binding domain superfamily/Winged helix DNA-binding domain"/>
    <property type="match status" value="1"/>
</dbReference>
<dbReference type="InterPro" id="IPR008920">
    <property type="entry name" value="TF_FadR/GntR_C"/>
</dbReference>
<dbReference type="InterPro" id="IPR036390">
    <property type="entry name" value="WH_DNA-bd_sf"/>
</dbReference>
<keyword evidence="1" id="KW-0805">Transcription regulation</keyword>
<dbReference type="CDD" id="cd07377">
    <property type="entry name" value="WHTH_GntR"/>
    <property type="match status" value="1"/>
</dbReference>
<dbReference type="EMBL" id="JAUSVO010000004">
    <property type="protein sequence ID" value="MDQ0438731.1"/>
    <property type="molecule type" value="Genomic_DNA"/>
</dbReference>
<name>A0ABU0HB65_9HYPH</name>
<evidence type="ECO:0000256" key="3">
    <source>
        <dbReference type="ARBA" id="ARBA00023163"/>
    </source>
</evidence>
<gene>
    <name evidence="5" type="ORF">QO014_003126</name>
</gene>
<sequence length="222" mass="24290">MTGPLSPPMLLSVRQQTSEMLRVAIYDGELAPGDRLTERQICEMYGVSRTIAREVIRELEAERLIESNRRHGFVVATMSSREIFDLYEVRILLEARACELCAASMTAERMRALDESMVAIEASARSGDRNAQRASNGRFYDEIFAAAGNVVLGQILGSLHSRVSYLRSTSMSRPGRPAESLRELKALLAALKAGDGVEAARLSTAHIVAARHAALQAIGELS</sequence>
<dbReference type="PANTHER" id="PTHR43537:SF24">
    <property type="entry name" value="GLUCONATE OPERON TRANSCRIPTIONAL REPRESSOR"/>
    <property type="match status" value="1"/>
</dbReference>
<feature type="domain" description="HTH gntR-type" evidence="4">
    <location>
        <begin position="11"/>
        <end position="78"/>
    </location>
</feature>
<evidence type="ECO:0000256" key="2">
    <source>
        <dbReference type="ARBA" id="ARBA00023125"/>
    </source>
</evidence>
<comment type="caution">
    <text evidence="5">The sequence shown here is derived from an EMBL/GenBank/DDBJ whole genome shotgun (WGS) entry which is preliminary data.</text>
</comment>
<dbReference type="SUPFAM" id="SSF48008">
    <property type="entry name" value="GntR ligand-binding domain-like"/>
    <property type="match status" value="1"/>
</dbReference>
<protein>
    <submittedName>
        <fullName evidence="5">DNA-binding GntR family transcriptional regulator</fullName>
    </submittedName>
</protein>
<evidence type="ECO:0000313" key="5">
    <source>
        <dbReference type="EMBL" id="MDQ0438731.1"/>
    </source>
</evidence>
<evidence type="ECO:0000256" key="1">
    <source>
        <dbReference type="ARBA" id="ARBA00023015"/>
    </source>
</evidence>
<dbReference type="PANTHER" id="PTHR43537">
    <property type="entry name" value="TRANSCRIPTIONAL REGULATOR, GNTR FAMILY"/>
    <property type="match status" value="1"/>
</dbReference>